<evidence type="ECO:0000313" key="4">
    <source>
        <dbReference type="EMBL" id="CAL6075473.1"/>
    </source>
</evidence>
<keyword evidence="1" id="KW-0433">Leucine-rich repeat</keyword>
<dbReference type="InterPro" id="IPR003591">
    <property type="entry name" value="Leu-rich_rpt_typical-subtyp"/>
</dbReference>
<dbReference type="InterPro" id="IPR032675">
    <property type="entry name" value="LRR_dom_sf"/>
</dbReference>
<dbReference type="EMBL" id="CAXDID020000314">
    <property type="protein sequence ID" value="CAL6075473.1"/>
    <property type="molecule type" value="Genomic_DNA"/>
</dbReference>
<reference evidence="4 5" key="2">
    <citation type="submission" date="2024-07" db="EMBL/GenBank/DDBJ databases">
        <authorList>
            <person name="Akdeniz Z."/>
        </authorList>
    </citation>
    <scope>NUCLEOTIDE SEQUENCE [LARGE SCALE GENOMIC DNA]</scope>
</reference>
<reference evidence="3" key="1">
    <citation type="submission" date="2023-06" db="EMBL/GenBank/DDBJ databases">
        <authorList>
            <person name="Kurt Z."/>
        </authorList>
    </citation>
    <scope>NUCLEOTIDE SEQUENCE</scope>
</reference>
<dbReference type="Pfam" id="PF12799">
    <property type="entry name" value="LRR_4"/>
    <property type="match status" value="3"/>
</dbReference>
<dbReference type="PRINTS" id="PR00019">
    <property type="entry name" value="LEURICHRPT"/>
</dbReference>
<keyword evidence="5" id="KW-1185">Reference proteome</keyword>
<evidence type="ECO:0000256" key="2">
    <source>
        <dbReference type="ARBA" id="ARBA00022737"/>
    </source>
</evidence>
<accession>A0AA86NJZ9</accession>
<dbReference type="SMART" id="SM00369">
    <property type="entry name" value="LRR_TYP"/>
    <property type="match status" value="4"/>
</dbReference>
<dbReference type="SMART" id="SM00365">
    <property type="entry name" value="LRR_SD22"/>
    <property type="match status" value="5"/>
</dbReference>
<organism evidence="3">
    <name type="scientific">Hexamita inflata</name>
    <dbReference type="NCBI Taxonomy" id="28002"/>
    <lineage>
        <taxon>Eukaryota</taxon>
        <taxon>Metamonada</taxon>
        <taxon>Diplomonadida</taxon>
        <taxon>Hexamitidae</taxon>
        <taxon>Hexamitinae</taxon>
        <taxon>Hexamita</taxon>
    </lineage>
</organism>
<evidence type="ECO:0000313" key="5">
    <source>
        <dbReference type="Proteomes" id="UP001642409"/>
    </source>
</evidence>
<dbReference type="InterPro" id="IPR001611">
    <property type="entry name" value="Leu-rich_rpt"/>
</dbReference>
<dbReference type="PROSITE" id="PS51450">
    <property type="entry name" value="LRR"/>
    <property type="match status" value="5"/>
</dbReference>
<comment type="caution">
    <text evidence="3">The sequence shown here is derived from an EMBL/GenBank/DDBJ whole genome shotgun (WGS) entry which is preliminary data.</text>
</comment>
<dbReference type="Gene3D" id="3.80.10.10">
    <property type="entry name" value="Ribonuclease Inhibitor"/>
    <property type="match status" value="3"/>
</dbReference>
<name>A0AA86NJZ9_9EUKA</name>
<sequence>MQPNQEIESQEDLLSHFGSSKQLEIRNLQQIRKLLEMDIPPQIWEDASNRNLLSFNQELIQGTKEVKFNYQNIKHIYLISFLTNLTELDLSGNKISDISSISKLKNMKKINLGSNCIDDISVLLSFTDLIYLAELNLSQNQISDISSISKLKDLKILDLSCNNIEDISVLQSLPDLTHLYLQQTRITSYTLDLPNLIELLLGYNKLQDKSGLQHSPKLERLNLYGTETTDLRTIPHQLFGLKSLNIGNNNLTDISHLSNFVDLKCLNLGYNKQLQNIEHLKFCTQLTELNVSETSISDIWPLQFMKNLKALYMYRTQVVDLHPLQHLYRLERITAYDACIIDVSPLSKLTQLDYIYIQIITKLLIQIHLSTSRIFQKIIFQISKFQRQTSSSSTAKYQKFTVLTS</sequence>
<dbReference type="Proteomes" id="UP001642409">
    <property type="component" value="Unassembled WGS sequence"/>
</dbReference>
<evidence type="ECO:0000256" key="1">
    <source>
        <dbReference type="ARBA" id="ARBA00022614"/>
    </source>
</evidence>
<gene>
    <name evidence="4" type="ORF">HINF_LOCUS57223</name>
    <name evidence="3" type="ORF">HINF_LOCUS9102</name>
</gene>
<evidence type="ECO:0000313" key="3">
    <source>
        <dbReference type="EMBL" id="CAI9921457.1"/>
    </source>
</evidence>
<dbReference type="InterPro" id="IPR025875">
    <property type="entry name" value="Leu-rich_rpt_4"/>
</dbReference>
<dbReference type="EMBL" id="CATOUU010000224">
    <property type="protein sequence ID" value="CAI9921457.1"/>
    <property type="molecule type" value="Genomic_DNA"/>
</dbReference>
<dbReference type="PANTHER" id="PTHR46652">
    <property type="entry name" value="LEUCINE-RICH REPEAT AND IQ DOMAIN-CONTAINING PROTEIN 1-RELATED"/>
    <property type="match status" value="1"/>
</dbReference>
<protein>
    <submittedName>
        <fullName evidence="3">Uncharacterized protein</fullName>
    </submittedName>
</protein>
<dbReference type="SUPFAM" id="SSF52058">
    <property type="entry name" value="L domain-like"/>
    <property type="match status" value="1"/>
</dbReference>
<proteinExistence type="predicted"/>
<dbReference type="AlphaFoldDB" id="A0AA86NJZ9"/>
<dbReference type="InterPro" id="IPR050836">
    <property type="entry name" value="SDS22/Internalin_LRR"/>
</dbReference>
<keyword evidence="2" id="KW-0677">Repeat</keyword>
<dbReference type="PANTHER" id="PTHR46652:SF3">
    <property type="entry name" value="LEUCINE-RICH REPEAT-CONTAINING PROTEIN 9"/>
    <property type="match status" value="1"/>
</dbReference>